<name>A0A1I4VJT9_PSUAM</name>
<dbReference type="PROSITE" id="PS51077">
    <property type="entry name" value="HTH_ICLR"/>
    <property type="match status" value="1"/>
</dbReference>
<proteinExistence type="predicted"/>
<keyword evidence="3" id="KW-0804">Transcription</keyword>
<sequence>MCQDAVAGRSLTWRRYETTSEVTVGGAAPVEGPDATSRETVGSVLRACRLLEHFGADRPVITLAELTAASGLNKPTVHRLMTSFVEAGWVHRDAAGAYRVRMPVFAVGAAALAEFDLRTEARPALEDLAARFGDTAFLMVPADAGAVCIDRVEGGKPLVVAGIGIGTVLPWHAAAAPVVMAAVDPAIRERALAGELTAFTAATYVDREGFAAHLATVRDAGIAISRDDYLGGVSAVAAPVLGRDGALEATLSLGGRSEDFTGEAGDARAAAVAEAARRLSTTVGARPA</sequence>
<dbReference type="OrthoDB" id="6811967at2"/>
<gene>
    <name evidence="6" type="ORF">SAMN05216207_1006115</name>
</gene>
<evidence type="ECO:0000313" key="6">
    <source>
        <dbReference type="EMBL" id="SFN01370.1"/>
    </source>
</evidence>
<evidence type="ECO:0000256" key="3">
    <source>
        <dbReference type="ARBA" id="ARBA00023163"/>
    </source>
</evidence>
<accession>A0A1I4VJT9</accession>
<dbReference type="PANTHER" id="PTHR30136">
    <property type="entry name" value="HELIX-TURN-HELIX TRANSCRIPTIONAL REGULATOR, ICLR FAMILY"/>
    <property type="match status" value="1"/>
</dbReference>
<dbReference type="GO" id="GO:0003677">
    <property type="term" value="F:DNA binding"/>
    <property type="evidence" value="ECO:0007669"/>
    <property type="project" value="UniProtKB-KW"/>
</dbReference>
<dbReference type="GO" id="GO:0003700">
    <property type="term" value="F:DNA-binding transcription factor activity"/>
    <property type="evidence" value="ECO:0007669"/>
    <property type="project" value="TreeGrafter"/>
</dbReference>
<dbReference type="Pfam" id="PF01614">
    <property type="entry name" value="IclR_C"/>
    <property type="match status" value="1"/>
</dbReference>
<keyword evidence="7" id="KW-1185">Reference proteome</keyword>
<dbReference type="STRING" id="260086.SAMN05216207_1006115"/>
<protein>
    <submittedName>
        <fullName evidence="6">Transcriptional regulator, IclR family</fullName>
    </submittedName>
</protein>
<evidence type="ECO:0000259" key="4">
    <source>
        <dbReference type="PROSITE" id="PS51077"/>
    </source>
</evidence>
<evidence type="ECO:0000313" key="7">
    <source>
        <dbReference type="Proteomes" id="UP000199614"/>
    </source>
</evidence>
<reference evidence="6 7" key="1">
    <citation type="submission" date="2016-10" db="EMBL/GenBank/DDBJ databases">
        <authorList>
            <person name="de Groot N.N."/>
        </authorList>
    </citation>
    <scope>NUCLEOTIDE SEQUENCE [LARGE SCALE GENOMIC DNA]</scope>
    <source>
        <strain evidence="6 7">CGMCC 4.1877</strain>
    </source>
</reference>
<dbReference type="Pfam" id="PF09339">
    <property type="entry name" value="HTH_IclR"/>
    <property type="match status" value="1"/>
</dbReference>
<dbReference type="InterPro" id="IPR036390">
    <property type="entry name" value="WH_DNA-bd_sf"/>
</dbReference>
<dbReference type="SUPFAM" id="SSF55781">
    <property type="entry name" value="GAF domain-like"/>
    <property type="match status" value="1"/>
</dbReference>
<dbReference type="SUPFAM" id="SSF46785">
    <property type="entry name" value="Winged helix' DNA-binding domain"/>
    <property type="match status" value="1"/>
</dbReference>
<keyword evidence="2" id="KW-0238">DNA-binding</keyword>
<keyword evidence="1" id="KW-0805">Transcription regulation</keyword>
<feature type="domain" description="IclR-ED" evidence="5">
    <location>
        <begin position="103"/>
        <end position="285"/>
    </location>
</feature>
<dbReference type="InterPro" id="IPR050707">
    <property type="entry name" value="HTH_MetabolicPath_Reg"/>
</dbReference>
<dbReference type="InterPro" id="IPR014757">
    <property type="entry name" value="Tscrpt_reg_IclR_C"/>
</dbReference>
<organism evidence="6 7">
    <name type="scientific">Pseudonocardia ammonioxydans</name>
    <dbReference type="NCBI Taxonomy" id="260086"/>
    <lineage>
        <taxon>Bacteria</taxon>
        <taxon>Bacillati</taxon>
        <taxon>Actinomycetota</taxon>
        <taxon>Actinomycetes</taxon>
        <taxon>Pseudonocardiales</taxon>
        <taxon>Pseudonocardiaceae</taxon>
        <taxon>Pseudonocardia</taxon>
    </lineage>
</organism>
<dbReference type="Gene3D" id="1.10.10.10">
    <property type="entry name" value="Winged helix-like DNA-binding domain superfamily/Winged helix DNA-binding domain"/>
    <property type="match status" value="1"/>
</dbReference>
<dbReference type="AlphaFoldDB" id="A0A1I4VJT9"/>
<dbReference type="GO" id="GO:0045892">
    <property type="term" value="P:negative regulation of DNA-templated transcription"/>
    <property type="evidence" value="ECO:0007669"/>
    <property type="project" value="TreeGrafter"/>
</dbReference>
<dbReference type="PANTHER" id="PTHR30136:SF35">
    <property type="entry name" value="HTH-TYPE TRANSCRIPTIONAL REGULATOR RV1719"/>
    <property type="match status" value="1"/>
</dbReference>
<dbReference type="Gene3D" id="3.30.450.40">
    <property type="match status" value="1"/>
</dbReference>
<feature type="domain" description="HTH iclR-type" evidence="4">
    <location>
        <begin position="41"/>
        <end position="102"/>
    </location>
</feature>
<dbReference type="InterPro" id="IPR005471">
    <property type="entry name" value="Tscrpt_reg_IclR_N"/>
</dbReference>
<evidence type="ECO:0000256" key="2">
    <source>
        <dbReference type="ARBA" id="ARBA00023125"/>
    </source>
</evidence>
<dbReference type="Proteomes" id="UP000199614">
    <property type="component" value="Unassembled WGS sequence"/>
</dbReference>
<evidence type="ECO:0000256" key="1">
    <source>
        <dbReference type="ARBA" id="ARBA00023015"/>
    </source>
</evidence>
<dbReference type="InterPro" id="IPR029016">
    <property type="entry name" value="GAF-like_dom_sf"/>
</dbReference>
<dbReference type="SMART" id="SM00346">
    <property type="entry name" value="HTH_ICLR"/>
    <property type="match status" value="1"/>
</dbReference>
<dbReference type="EMBL" id="FOUY01000006">
    <property type="protein sequence ID" value="SFN01370.1"/>
    <property type="molecule type" value="Genomic_DNA"/>
</dbReference>
<dbReference type="PROSITE" id="PS51078">
    <property type="entry name" value="ICLR_ED"/>
    <property type="match status" value="1"/>
</dbReference>
<evidence type="ECO:0000259" key="5">
    <source>
        <dbReference type="PROSITE" id="PS51078"/>
    </source>
</evidence>
<dbReference type="InterPro" id="IPR036388">
    <property type="entry name" value="WH-like_DNA-bd_sf"/>
</dbReference>